<organism evidence="2 3">
    <name type="scientific">Candidatus Segetimicrobium genomatis</name>
    <dbReference type="NCBI Taxonomy" id="2569760"/>
    <lineage>
        <taxon>Bacteria</taxon>
        <taxon>Bacillati</taxon>
        <taxon>Candidatus Sysuimicrobiota</taxon>
        <taxon>Candidatus Sysuimicrobiia</taxon>
        <taxon>Candidatus Sysuimicrobiales</taxon>
        <taxon>Candidatus Segetimicrobiaceae</taxon>
        <taxon>Candidatus Segetimicrobium</taxon>
    </lineage>
</organism>
<proteinExistence type="predicted"/>
<keyword evidence="1" id="KW-1133">Transmembrane helix</keyword>
<keyword evidence="1" id="KW-0472">Membrane</keyword>
<evidence type="ECO:0000256" key="1">
    <source>
        <dbReference type="SAM" id="Phobius"/>
    </source>
</evidence>
<name>A0A537KGB2_9BACT</name>
<dbReference type="EMBL" id="VBAL01000321">
    <property type="protein sequence ID" value="TMI94632.1"/>
    <property type="molecule type" value="Genomic_DNA"/>
</dbReference>
<accession>A0A537KGB2</accession>
<dbReference type="AlphaFoldDB" id="A0A537KGB2"/>
<feature type="transmembrane region" description="Helical" evidence="1">
    <location>
        <begin position="267"/>
        <end position="287"/>
    </location>
</feature>
<dbReference type="Proteomes" id="UP000319353">
    <property type="component" value="Unassembled WGS sequence"/>
</dbReference>
<dbReference type="Pfam" id="PF11271">
    <property type="entry name" value="PorA"/>
    <property type="match status" value="1"/>
</dbReference>
<evidence type="ECO:0000313" key="2">
    <source>
        <dbReference type="EMBL" id="TMI94632.1"/>
    </source>
</evidence>
<gene>
    <name evidence="2" type="ORF">E6H01_14825</name>
</gene>
<keyword evidence="1" id="KW-0812">Transmembrane</keyword>
<protein>
    <submittedName>
        <fullName evidence="2">DUF3068 domain-containing protein</fullName>
    </submittedName>
</protein>
<comment type="caution">
    <text evidence="2">The sequence shown here is derived from an EMBL/GenBank/DDBJ whole genome shotgun (WGS) entry which is preliminary data.</text>
</comment>
<evidence type="ECO:0000313" key="3">
    <source>
        <dbReference type="Proteomes" id="UP000319353"/>
    </source>
</evidence>
<sequence>MRSRAAFAIGLALVAAGAAWQLALVRRWTQRIPAGWSTTIHYVGTATSPDPRTGRLPAGASLENYERTQHVTSDAGRPRWVELEEQYVARDPVRGRPVFAYTTRDTVSPQSGAHADERHRGEIVLFPRDVQRRTYRLRSNYINGIPLTFERTEVLEGLQTYLFSYRGRLEQTAAYAGSTGDLGGLRVLAGQEVHCLDDQFYYRIWVEPATGEQVKLEEGCPSGDYVFDVSSGRPVMALARWTGVTAGDDLIQRIEEIRRLRWDYLLASRYLGITLVAGGALLTVVGARPRPRTAG</sequence>
<reference evidence="2 3" key="1">
    <citation type="journal article" date="2019" name="Nat. Microbiol.">
        <title>Mediterranean grassland soil C-N compound turnover is dependent on rainfall and depth, and is mediated by genomically divergent microorganisms.</title>
        <authorList>
            <person name="Diamond S."/>
            <person name="Andeer P.F."/>
            <person name="Li Z."/>
            <person name="Crits-Christoph A."/>
            <person name="Burstein D."/>
            <person name="Anantharaman K."/>
            <person name="Lane K.R."/>
            <person name="Thomas B.C."/>
            <person name="Pan C."/>
            <person name="Northen T.R."/>
            <person name="Banfield J.F."/>
        </authorList>
    </citation>
    <scope>NUCLEOTIDE SEQUENCE [LARGE SCALE GENOMIC DNA]</scope>
    <source>
        <strain evidence="2">NP_4</strain>
    </source>
</reference>
<dbReference type="InterPro" id="IPR021424">
    <property type="entry name" value="PorA"/>
</dbReference>